<sequence length="108" mass="12100">MDPILLNGVDDSNEWLLEEMGRGDEDAEDELVFNDDTWTWGAVANATGIRELLTYTRQQTRSKKTAATAFSSRPSSSKGKGNEVIQEEECIDEDIGEEEEIYKCSCES</sequence>
<feature type="region of interest" description="Disordered" evidence="1">
    <location>
        <begin position="59"/>
        <end position="92"/>
    </location>
</feature>
<protein>
    <submittedName>
        <fullName evidence="2 3">Uncharacterized protein</fullName>
    </submittedName>
</protein>
<feature type="compositionally biased region" description="Polar residues" evidence="1">
    <location>
        <begin position="68"/>
        <end position="79"/>
    </location>
</feature>
<keyword evidence="4" id="KW-1185">Reference proteome</keyword>
<dbReference type="OMA" id="TWKESAN"/>
<dbReference type="Gramene" id="KRH71701">
    <property type="protein sequence ID" value="KRH71701"/>
    <property type="gene ID" value="GLYMA_02G163000"/>
</dbReference>
<dbReference type="EMBL" id="CM000835">
    <property type="protein sequence ID" value="KRH71701.1"/>
    <property type="molecule type" value="Genomic_DNA"/>
</dbReference>
<dbReference type="Proteomes" id="UP000008827">
    <property type="component" value="Chromosome 2"/>
</dbReference>
<name>A0A0R0L581_SOYBN</name>
<reference evidence="2" key="3">
    <citation type="submission" date="2018-07" db="EMBL/GenBank/DDBJ databases">
        <title>WGS assembly of Glycine max.</title>
        <authorList>
            <person name="Schmutz J."/>
            <person name="Cannon S."/>
            <person name="Schlueter J."/>
            <person name="Ma J."/>
            <person name="Mitros T."/>
            <person name="Nelson W."/>
            <person name="Hyten D."/>
            <person name="Song Q."/>
            <person name="Thelen J."/>
            <person name="Cheng J."/>
            <person name="Xu D."/>
            <person name="Hellsten U."/>
            <person name="May G."/>
            <person name="Yu Y."/>
            <person name="Sakurai T."/>
            <person name="Umezawa T."/>
            <person name="Bhattacharyya M."/>
            <person name="Sandhu D."/>
            <person name="Valliyodan B."/>
            <person name="Lindquist E."/>
            <person name="Peto M."/>
            <person name="Grant D."/>
            <person name="Shu S."/>
            <person name="Goodstein D."/>
            <person name="Barry K."/>
            <person name="Futrell-Griggs M."/>
            <person name="Abernathy B."/>
            <person name="Du J."/>
            <person name="Tian Z."/>
            <person name="Zhu L."/>
            <person name="Gill N."/>
            <person name="Joshi T."/>
            <person name="Libault M."/>
            <person name="Sethuraman A."/>
            <person name="Zhang X."/>
            <person name="Shinozaki K."/>
            <person name="Nguyen H."/>
            <person name="Wing R."/>
            <person name="Cregan P."/>
            <person name="Specht J."/>
            <person name="Grimwood J."/>
            <person name="Rokhsar D."/>
            <person name="Stacey G."/>
            <person name="Shoemaker R."/>
            <person name="Jackson S."/>
        </authorList>
    </citation>
    <scope>NUCLEOTIDE SEQUENCE</scope>
    <source>
        <tissue evidence="2">Callus</tissue>
    </source>
</reference>
<gene>
    <name evidence="2" type="ORF">GLYMA_02G163000</name>
</gene>
<evidence type="ECO:0000313" key="3">
    <source>
        <dbReference type="EnsemblPlants" id="KRH71701"/>
    </source>
</evidence>
<dbReference type="InParanoid" id="A0A0R0L581"/>
<reference evidence="2 3" key="1">
    <citation type="journal article" date="2010" name="Nature">
        <title>Genome sequence of the palaeopolyploid soybean.</title>
        <authorList>
            <person name="Schmutz J."/>
            <person name="Cannon S.B."/>
            <person name="Schlueter J."/>
            <person name="Ma J."/>
            <person name="Mitros T."/>
            <person name="Nelson W."/>
            <person name="Hyten D.L."/>
            <person name="Song Q."/>
            <person name="Thelen J.J."/>
            <person name="Cheng J."/>
            <person name="Xu D."/>
            <person name="Hellsten U."/>
            <person name="May G.D."/>
            <person name="Yu Y."/>
            <person name="Sakurai T."/>
            <person name="Umezawa T."/>
            <person name="Bhattacharyya M.K."/>
            <person name="Sandhu D."/>
            <person name="Valliyodan B."/>
            <person name="Lindquist E."/>
            <person name="Peto M."/>
            <person name="Grant D."/>
            <person name="Shu S."/>
            <person name="Goodstein D."/>
            <person name="Barry K."/>
            <person name="Futrell-Griggs M."/>
            <person name="Abernathy B."/>
            <person name="Du J."/>
            <person name="Tian Z."/>
            <person name="Zhu L."/>
            <person name="Gill N."/>
            <person name="Joshi T."/>
            <person name="Libault M."/>
            <person name="Sethuraman A."/>
            <person name="Zhang X.-C."/>
            <person name="Shinozaki K."/>
            <person name="Nguyen H.T."/>
            <person name="Wing R.A."/>
            <person name="Cregan P."/>
            <person name="Specht J."/>
            <person name="Grimwood J."/>
            <person name="Rokhsar D."/>
            <person name="Stacey G."/>
            <person name="Shoemaker R.C."/>
            <person name="Jackson S.A."/>
        </authorList>
    </citation>
    <scope>NUCLEOTIDE SEQUENCE</scope>
    <source>
        <strain evidence="3">cv. Williams 82</strain>
        <tissue evidence="2">Callus</tissue>
    </source>
</reference>
<reference evidence="3" key="2">
    <citation type="submission" date="2018-02" db="UniProtKB">
        <authorList>
            <consortium name="EnsemblPlants"/>
        </authorList>
    </citation>
    <scope>IDENTIFICATION</scope>
    <source>
        <strain evidence="3">Williams 82</strain>
    </source>
</reference>
<evidence type="ECO:0000256" key="1">
    <source>
        <dbReference type="SAM" id="MobiDB-lite"/>
    </source>
</evidence>
<dbReference type="AlphaFoldDB" id="A0A0R0L581"/>
<proteinExistence type="predicted"/>
<evidence type="ECO:0000313" key="2">
    <source>
        <dbReference type="EMBL" id="KRH71701.1"/>
    </source>
</evidence>
<dbReference type="EnsemblPlants" id="KRH71701">
    <property type="protein sequence ID" value="KRH71701"/>
    <property type="gene ID" value="GLYMA_02G163000"/>
</dbReference>
<organism evidence="2">
    <name type="scientific">Glycine max</name>
    <name type="common">Soybean</name>
    <name type="synonym">Glycine hispida</name>
    <dbReference type="NCBI Taxonomy" id="3847"/>
    <lineage>
        <taxon>Eukaryota</taxon>
        <taxon>Viridiplantae</taxon>
        <taxon>Streptophyta</taxon>
        <taxon>Embryophyta</taxon>
        <taxon>Tracheophyta</taxon>
        <taxon>Spermatophyta</taxon>
        <taxon>Magnoliopsida</taxon>
        <taxon>eudicotyledons</taxon>
        <taxon>Gunneridae</taxon>
        <taxon>Pentapetalae</taxon>
        <taxon>rosids</taxon>
        <taxon>fabids</taxon>
        <taxon>Fabales</taxon>
        <taxon>Fabaceae</taxon>
        <taxon>Papilionoideae</taxon>
        <taxon>50 kb inversion clade</taxon>
        <taxon>NPAAA clade</taxon>
        <taxon>indigoferoid/millettioid clade</taxon>
        <taxon>Phaseoleae</taxon>
        <taxon>Glycine</taxon>
        <taxon>Glycine subgen. Soja</taxon>
    </lineage>
</organism>
<accession>A0A0R0L581</accession>
<evidence type="ECO:0000313" key="4">
    <source>
        <dbReference type="Proteomes" id="UP000008827"/>
    </source>
</evidence>